<dbReference type="Pfam" id="PF07064">
    <property type="entry name" value="RIC1"/>
    <property type="match status" value="1"/>
</dbReference>
<name>A0ABQ7G1C3_DUNSA</name>
<gene>
    <name evidence="5" type="ORF">DUNSADRAFT_17670</name>
</gene>
<evidence type="ECO:0000256" key="1">
    <source>
        <dbReference type="ARBA" id="ARBA00004370"/>
    </source>
</evidence>
<keyword evidence="2" id="KW-0472">Membrane</keyword>
<dbReference type="InterPro" id="IPR009771">
    <property type="entry name" value="RIC1_C"/>
</dbReference>
<proteinExistence type="predicted"/>
<dbReference type="InterPro" id="IPR036397">
    <property type="entry name" value="RNaseH_sf"/>
</dbReference>
<evidence type="ECO:0000259" key="4">
    <source>
        <dbReference type="Pfam" id="PF07064"/>
    </source>
</evidence>
<evidence type="ECO:0000256" key="3">
    <source>
        <dbReference type="SAM" id="MobiDB-lite"/>
    </source>
</evidence>
<dbReference type="PANTHER" id="PTHR22746:SF10">
    <property type="entry name" value="GUANINE NUCLEOTIDE EXCHANGE FACTOR SUBUNIT RIC1"/>
    <property type="match status" value="1"/>
</dbReference>
<keyword evidence="6" id="KW-1185">Reference proteome</keyword>
<dbReference type="PANTHER" id="PTHR22746">
    <property type="entry name" value="RAB6A-GEF COMPLEX PARTNER PROTEIN 1"/>
    <property type="match status" value="1"/>
</dbReference>
<evidence type="ECO:0000256" key="2">
    <source>
        <dbReference type="ARBA" id="ARBA00023136"/>
    </source>
</evidence>
<evidence type="ECO:0000313" key="5">
    <source>
        <dbReference type="EMBL" id="KAF5828400.1"/>
    </source>
</evidence>
<comment type="subcellular location">
    <subcellularLocation>
        <location evidence="1">Membrane</location>
    </subcellularLocation>
</comment>
<evidence type="ECO:0000313" key="6">
    <source>
        <dbReference type="Proteomes" id="UP000815325"/>
    </source>
</evidence>
<sequence>MSTGSSNLLQPFAAPPPPSFHPVPESQPVLPCLLRRLLQAGPHFSRSLEWLLFTALENQPSSKKKEASALLSAAANLVRQFPSLFSECVLAVARKTDAQLWPALFSAVGPPSALMEDLLEMGALASAACFLLVIDRVEGASIAHAHGLRLVRLALKRAHYPLVAELLRFIVYPVELDPAGSSGKQVEGNGCITVLGNGGAAASSGVDEGSSGRSSKGGAGGTSSLAAKAGVGPAADAWQMVAAEAWALLWSGRLRSLVALADGLAFTPEGLPGLMRAHRPDPSSAPSPGSGEVTSLELLSILRMVAHEYPLWHCPSLELEARTALEVAQAVNTTAWVVPLAVMLASHAEVQPFIGSKPQVWRDLVELVKGDEKRIHAITTKLEHSSHPIHFYKVKAHSGIVGNEGANACARIAALSDTIDIAFPDARDPFQNFYWLSLETSSS</sequence>
<feature type="domain" description="RIC1 C-terminal alpha solenoid region" evidence="4">
    <location>
        <begin position="38"/>
        <end position="171"/>
    </location>
</feature>
<comment type="caution">
    <text evidence="5">The sequence shown here is derived from an EMBL/GenBank/DDBJ whole genome shotgun (WGS) entry which is preliminary data.</text>
</comment>
<reference evidence="5" key="1">
    <citation type="submission" date="2017-08" db="EMBL/GenBank/DDBJ databases">
        <authorList>
            <person name="Polle J.E."/>
            <person name="Barry K."/>
            <person name="Cushman J."/>
            <person name="Schmutz J."/>
            <person name="Tran D."/>
            <person name="Hathwaick L.T."/>
            <person name="Yim W.C."/>
            <person name="Jenkins J."/>
            <person name="Mckie-Krisberg Z.M."/>
            <person name="Prochnik S."/>
            <person name="Lindquist E."/>
            <person name="Dockter R.B."/>
            <person name="Adam C."/>
            <person name="Molina H."/>
            <person name="Bunkerborg J."/>
            <person name="Jin E."/>
            <person name="Buchheim M."/>
            <person name="Magnuson J."/>
        </authorList>
    </citation>
    <scope>NUCLEOTIDE SEQUENCE</scope>
    <source>
        <strain evidence="5">CCAP 19/18</strain>
    </source>
</reference>
<accession>A0ABQ7G1C3</accession>
<dbReference type="Proteomes" id="UP000815325">
    <property type="component" value="Unassembled WGS sequence"/>
</dbReference>
<organism evidence="5 6">
    <name type="scientific">Dunaliella salina</name>
    <name type="common">Green alga</name>
    <name type="synonym">Protococcus salinus</name>
    <dbReference type="NCBI Taxonomy" id="3046"/>
    <lineage>
        <taxon>Eukaryota</taxon>
        <taxon>Viridiplantae</taxon>
        <taxon>Chlorophyta</taxon>
        <taxon>core chlorophytes</taxon>
        <taxon>Chlorophyceae</taxon>
        <taxon>CS clade</taxon>
        <taxon>Chlamydomonadales</taxon>
        <taxon>Dunaliellaceae</taxon>
        <taxon>Dunaliella</taxon>
    </lineage>
</organism>
<dbReference type="Gene3D" id="3.30.420.10">
    <property type="entry name" value="Ribonuclease H-like superfamily/Ribonuclease H"/>
    <property type="match status" value="1"/>
</dbReference>
<dbReference type="InterPro" id="IPR040096">
    <property type="entry name" value="Ric1"/>
</dbReference>
<dbReference type="EMBL" id="MU070309">
    <property type="protein sequence ID" value="KAF5828400.1"/>
    <property type="molecule type" value="Genomic_DNA"/>
</dbReference>
<protein>
    <submittedName>
        <fullName evidence="5">RIC1-domain-containing protein</fullName>
    </submittedName>
</protein>
<feature type="region of interest" description="Disordered" evidence="3">
    <location>
        <begin position="203"/>
        <end position="223"/>
    </location>
</feature>